<dbReference type="AlphaFoldDB" id="A0A4R5XR22"/>
<gene>
    <name evidence="2" type="ORF">E2R57_16210</name>
</gene>
<dbReference type="EMBL" id="SMZQ01000009">
    <property type="protein sequence ID" value="TDL34050.1"/>
    <property type="molecule type" value="Genomic_DNA"/>
</dbReference>
<proteinExistence type="predicted"/>
<reference evidence="2 3" key="1">
    <citation type="submission" date="2019-03" db="EMBL/GenBank/DDBJ databases">
        <title>Genome Sequencing and Assembly of Various Microbes Isolated from Partially Reclaimed Soil and Acid Mine Drainage (AMD) Site.</title>
        <authorList>
            <person name="Steinbock B."/>
            <person name="Bechtold R."/>
            <person name="Sevigny J.L."/>
            <person name="Thomas D."/>
            <person name="Cuthill L.R."/>
            <person name="Aveiro Johannsen E.J."/>
            <person name="Thomas K."/>
            <person name="Ghosh A."/>
        </authorList>
    </citation>
    <scope>NUCLEOTIDE SEQUENCE [LARGE SCALE GENOMIC DNA]</scope>
    <source>
        <strain evidence="2 3">S-A1</strain>
    </source>
</reference>
<dbReference type="OrthoDB" id="5149246at2"/>
<sequence length="142" mass="14732">MKLVLGTAVAAAILVGGAAVGIQAGHSNAQTPVPRTPVADRPIGGYEGWWNSTPLSGSTEGLPQETVTVNTRTGKIVDAFNRATKSTLISDVDYELVPDPAWPANSIIIIDTASGSVIEDFLIDERGVPLDENGRPLDAPAG</sequence>
<organism evidence="2 3">
    <name type="scientific">Arthrobacter nitrophenolicus</name>
    <dbReference type="NCBI Taxonomy" id="683150"/>
    <lineage>
        <taxon>Bacteria</taxon>
        <taxon>Bacillati</taxon>
        <taxon>Actinomycetota</taxon>
        <taxon>Actinomycetes</taxon>
        <taxon>Micrococcales</taxon>
        <taxon>Micrococcaceae</taxon>
        <taxon>Arthrobacter</taxon>
    </lineage>
</organism>
<feature type="chain" id="PRO_5020216820" evidence="1">
    <location>
        <begin position="30"/>
        <end position="142"/>
    </location>
</feature>
<protein>
    <submittedName>
        <fullName evidence="2">Uncharacterized protein</fullName>
    </submittedName>
</protein>
<accession>A0A4R5XR22</accession>
<dbReference type="RefSeq" id="WP_133350780.1">
    <property type="nucleotide sequence ID" value="NZ_SMZQ01000009.1"/>
</dbReference>
<evidence type="ECO:0000313" key="2">
    <source>
        <dbReference type="EMBL" id="TDL34050.1"/>
    </source>
</evidence>
<evidence type="ECO:0000313" key="3">
    <source>
        <dbReference type="Proteomes" id="UP000294621"/>
    </source>
</evidence>
<feature type="signal peptide" evidence="1">
    <location>
        <begin position="1"/>
        <end position="29"/>
    </location>
</feature>
<comment type="caution">
    <text evidence="2">The sequence shown here is derived from an EMBL/GenBank/DDBJ whole genome shotgun (WGS) entry which is preliminary data.</text>
</comment>
<dbReference type="Proteomes" id="UP000294621">
    <property type="component" value="Unassembled WGS sequence"/>
</dbReference>
<keyword evidence="1" id="KW-0732">Signal</keyword>
<evidence type="ECO:0000256" key="1">
    <source>
        <dbReference type="SAM" id="SignalP"/>
    </source>
</evidence>
<name>A0A4R5XR22_9MICC</name>